<feature type="signal peptide" evidence="1">
    <location>
        <begin position="1"/>
        <end position="21"/>
    </location>
</feature>
<reference evidence="2" key="1">
    <citation type="submission" date="2021-06" db="EMBL/GenBank/DDBJ databases">
        <title>Direct submission.</title>
        <authorList>
            <person name="Lee C.-S."/>
            <person name="Jin L."/>
        </authorList>
    </citation>
    <scope>NUCLEOTIDE SEQUENCE</scope>
    <source>
        <strain evidence="2">Con5</strain>
    </source>
</reference>
<organism evidence="2 3">
    <name type="scientific">Gemmobacter fulvus</name>
    <dbReference type="NCBI Taxonomy" id="2840474"/>
    <lineage>
        <taxon>Bacteria</taxon>
        <taxon>Pseudomonadati</taxon>
        <taxon>Pseudomonadota</taxon>
        <taxon>Alphaproteobacteria</taxon>
        <taxon>Rhodobacterales</taxon>
        <taxon>Paracoccaceae</taxon>
        <taxon>Gemmobacter</taxon>
    </lineage>
</organism>
<dbReference type="RefSeq" id="WP_215506699.1">
    <property type="nucleotide sequence ID" value="NZ_CP076361.1"/>
</dbReference>
<evidence type="ECO:0000313" key="2">
    <source>
        <dbReference type="EMBL" id="QWK90051.1"/>
    </source>
</evidence>
<proteinExistence type="predicted"/>
<sequence>MNRARAGLLGVAVCIAGPAQADAVLQGQAAWRVLPALYAQCAQHASRYRTPTGEGLPSCFATYLTSHDETELCGIPLSLQAIYTDRESGAETLAACLPKILFGDMPVRVERVRLQPKPAAAREADGPWQFSFTFEVQDDCAQAARLKVVLNATEDESSVLVVGRVPWDCVVQGHLALAEMRPTDALPVPD</sequence>
<protein>
    <submittedName>
        <fullName evidence="2">Uncharacterized protein</fullName>
    </submittedName>
</protein>
<dbReference type="Proteomes" id="UP000679352">
    <property type="component" value="Chromosome"/>
</dbReference>
<feature type="chain" id="PRO_5037906780" evidence="1">
    <location>
        <begin position="22"/>
        <end position="190"/>
    </location>
</feature>
<evidence type="ECO:0000313" key="3">
    <source>
        <dbReference type="Proteomes" id="UP000679352"/>
    </source>
</evidence>
<gene>
    <name evidence="2" type="ORF">KM031_14655</name>
</gene>
<dbReference type="EMBL" id="CP076361">
    <property type="protein sequence ID" value="QWK90051.1"/>
    <property type="molecule type" value="Genomic_DNA"/>
</dbReference>
<accession>A0A975S185</accession>
<name>A0A975S185_9RHOB</name>
<keyword evidence="1" id="KW-0732">Signal</keyword>
<dbReference type="AlphaFoldDB" id="A0A975S185"/>
<keyword evidence="3" id="KW-1185">Reference proteome</keyword>
<dbReference type="KEGG" id="gfu:KM031_14655"/>
<evidence type="ECO:0000256" key="1">
    <source>
        <dbReference type="SAM" id="SignalP"/>
    </source>
</evidence>